<evidence type="ECO:0000256" key="1">
    <source>
        <dbReference type="SAM" id="MobiDB-lite"/>
    </source>
</evidence>
<gene>
    <name evidence="3" type="ORF">M408DRAFT_325486</name>
</gene>
<dbReference type="InterPro" id="IPR052953">
    <property type="entry name" value="Ser-rich/MCO-related"/>
</dbReference>
<feature type="chain" id="PRO_5002172803" description="Cupredoxin" evidence="2">
    <location>
        <begin position="20"/>
        <end position="207"/>
    </location>
</feature>
<evidence type="ECO:0000313" key="3">
    <source>
        <dbReference type="EMBL" id="KIM33921.1"/>
    </source>
</evidence>
<feature type="region of interest" description="Disordered" evidence="1">
    <location>
        <begin position="150"/>
        <end position="179"/>
    </location>
</feature>
<feature type="signal peptide" evidence="2">
    <location>
        <begin position="1"/>
        <end position="19"/>
    </location>
</feature>
<keyword evidence="4" id="KW-1185">Reference proteome</keyword>
<evidence type="ECO:0008006" key="5">
    <source>
        <dbReference type="Google" id="ProtNLM"/>
    </source>
</evidence>
<organism evidence="3 4">
    <name type="scientific">Serendipita vermifera MAFF 305830</name>
    <dbReference type="NCBI Taxonomy" id="933852"/>
    <lineage>
        <taxon>Eukaryota</taxon>
        <taxon>Fungi</taxon>
        <taxon>Dikarya</taxon>
        <taxon>Basidiomycota</taxon>
        <taxon>Agaricomycotina</taxon>
        <taxon>Agaricomycetes</taxon>
        <taxon>Sebacinales</taxon>
        <taxon>Serendipitaceae</taxon>
        <taxon>Serendipita</taxon>
    </lineage>
</organism>
<dbReference type="SUPFAM" id="SSF49503">
    <property type="entry name" value="Cupredoxins"/>
    <property type="match status" value="1"/>
</dbReference>
<dbReference type="Proteomes" id="UP000054097">
    <property type="component" value="Unassembled WGS sequence"/>
</dbReference>
<dbReference type="PANTHER" id="PTHR34883">
    <property type="entry name" value="SERINE-RICH PROTEIN, PUTATIVE-RELATED-RELATED"/>
    <property type="match status" value="1"/>
</dbReference>
<feature type="compositionally biased region" description="Low complexity" evidence="1">
    <location>
        <begin position="156"/>
        <end position="172"/>
    </location>
</feature>
<dbReference type="OrthoDB" id="2331100at2759"/>
<protein>
    <recommendedName>
        <fullName evidence="5">Cupredoxin</fullName>
    </recommendedName>
</protein>
<reference evidence="4" key="2">
    <citation type="submission" date="2015-01" db="EMBL/GenBank/DDBJ databases">
        <title>Evolutionary Origins and Diversification of the Mycorrhizal Mutualists.</title>
        <authorList>
            <consortium name="DOE Joint Genome Institute"/>
            <consortium name="Mycorrhizal Genomics Consortium"/>
            <person name="Kohler A."/>
            <person name="Kuo A."/>
            <person name="Nagy L.G."/>
            <person name="Floudas D."/>
            <person name="Copeland A."/>
            <person name="Barry K.W."/>
            <person name="Cichocki N."/>
            <person name="Veneault-Fourrey C."/>
            <person name="LaButti K."/>
            <person name="Lindquist E.A."/>
            <person name="Lipzen A."/>
            <person name="Lundell T."/>
            <person name="Morin E."/>
            <person name="Murat C."/>
            <person name="Riley R."/>
            <person name="Ohm R."/>
            <person name="Sun H."/>
            <person name="Tunlid A."/>
            <person name="Henrissat B."/>
            <person name="Grigoriev I.V."/>
            <person name="Hibbett D.S."/>
            <person name="Martin F."/>
        </authorList>
    </citation>
    <scope>NUCLEOTIDE SEQUENCE [LARGE SCALE GENOMIC DNA]</scope>
    <source>
        <strain evidence="4">MAFF 305830</strain>
    </source>
</reference>
<proteinExistence type="predicted"/>
<name>A0A0C3BR34_SERVB</name>
<dbReference type="Gene3D" id="2.60.40.420">
    <property type="entry name" value="Cupredoxins - blue copper proteins"/>
    <property type="match status" value="1"/>
</dbReference>
<dbReference type="AlphaFoldDB" id="A0A0C3BR34"/>
<dbReference type="EMBL" id="KN824277">
    <property type="protein sequence ID" value="KIM33921.1"/>
    <property type="molecule type" value="Genomic_DNA"/>
</dbReference>
<sequence>MRPVSILVPLLTFVCSVAAADYQVIVGGPDGVFVPNGVMAEENDTVTFTFVNGTHSVIQSNFVFPCEAINVHEPTANGFNSGPRPTNNGTAITNLTVPVTRAMLNVTTWWYDGSEHQCGWDETAVGGINLREESNETLAGYQRNAARLFGEESLNPPATSTTTRRSSTAGPSATGGGGSNGATYGIVANQMAMPAAFLVAALSVTLF</sequence>
<dbReference type="HOGENOM" id="CLU_053381_6_0_1"/>
<dbReference type="PANTHER" id="PTHR34883:SF20">
    <property type="entry name" value="PHYTOCYANIN DOMAIN-CONTAINING PROTEIN"/>
    <property type="match status" value="1"/>
</dbReference>
<dbReference type="InterPro" id="IPR008972">
    <property type="entry name" value="Cupredoxin"/>
</dbReference>
<keyword evidence="2" id="KW-0732">Signal</keyword>
<evidence type="ECO:0000256" key="2">
    <source>
        <dbReference type="SAM" id="SignalP"/>
    </source>
</evidence>
<accession>A0A0C3BR34</accession>
<reference evidence="3 4" key="1">
    <citation type="submission" date="2014-04" db="EMBL/GenBank/DDBJ databases">
        <authorList>
            <consortium name="DOE Joint Genome Institute"/>
            <person name="Kuo A."/>
            <person name="Zuccaro A."/>
            <person name="Kohler A."/>
            <person name="Nagy L.G."/>
            <person name="Floudas D."/>
            <person name="Copeland A."/>
            <person name="Barry K.W."/>
            <person name="Cichocki N."/>
            <person name="Veneault-Fourrey C."/>
            <person name="LaButti K."/>
            <person name="Lindquist E.A."/>
            <person name="Lipzen A."/>
            <person name="Lundell T."/>
            <person name="Morin E."/>
            <person name="Murat C."/>
            <person name="Sun H."/>
            <person name="Tunlid A."/>
            <person name="Henrissat B."/>
            <person name="Grigoriev I.V."/>
            <person name="Hibbett D.S."/>
            <person name="Martin F."/>
            <person name="Nordberg H.P."/>
            <person name="Cantor M.N."/>
            <person name="Hua S.X."/>
        </authorList>
    </citation>
    <scope>NUCLEOTIDE SEQUENCE [LARGE SCALE GENOMIC DNA]</scope>
    <source>
        <strain evidence="3 4">MAFF 305830</strain>
    </source>
</reference>
<evidence type="ECO:0000313" key="4">
    <source>
        <dbReference type="Proteomes" id="UP000054097"/>
    </source>
</evidence>